<dbReference type="OrthoDB" id="2343366at2759"/>
<proteinExistence type="predicted"/>
<dbReference type="AlphaFoldDB" id="A0A0C2YS69"/>
<evidence type="ECO:0000313" key="1">
    <source>
        <dbReference type="EMBL" id="KIM52558.1"/>
    </source>
</evidence>
<sequence>MHLRSLITRTNICVLPQCTHAESLSSVKLLDGGEYSCTGSCRIPSDVVHDRHECETRLCSITCQLCKRLCSHQDHMHGLEDGESHLCG</sequence>
<gene>
    <name evidence="1" type="ORF">SCLCIDRAFT_549505</name>
</gene>
<dbReference type="EMBL" id="KN822207">
    <property type="protein sequence ID" value="KIM52558.1"/>
    <property type="molecule type" value="Genomic_DNA"/>
</dbReference>
<reference evidence="2" key="2">
    <citation type="submission" date="2015-01" db="EMBL/GenBank/DDBJ databases">
        <title>Evolutionary Origins and Diversification of the Mycorrhizal Mutualists.</title>
        <authorList>
            <consortium name="DOE Joint Genome Institute"/>
            <consortium name="Mycorrhizal Genomics Consortium"/>
            <person name="Kohler A."/>
            <person name="Kuo A."/>
            <person name="Nagy L.G."/>
            <person name="Floudas D."/>
            <person name="Copeland A."/>
            <person name="Barry K.W."/>
            <person name="Cichocki N."/>
            <person name="Veneault-Fourrey C."/>
            <person name="LaButti K."/>
            <person name="Lindquist E.A."/>
            <person name="Lipzen A."/>
            <person name="Lundell T."/>
            <person name="Morin E."/>
            <person name="Murat C."/>
            <person name="Riley R."/>
            <person name="Ohm R."/>
            <person name="Sun H."/>
            <person name="Tunlid A."/>
            <person name="Henrissat B."/>
            <person name="Grigoriev I.V."/>
            <person name="Hibbett D.S."/>
            <person name="Martin F."/>
        </authorList>
    </citation>
    <scope>NUCLEOTIDE SEQUENCE [LARGE SCALE GENOMIC DNA]</scope>
    <source>
        <strain evidence="2">Foug A</strain>
    </source>
</reference>
<dbReference type="HOGENOM" id="CLU_2470406_0_0_1"/>
<dbReference type="InParanoid" id="A0A0C2YS69"/>
<accession>A0A0C2YS69</accession>
<keyword evidence="2" id="KW-1185">Reference proteome</keyword>
<dbReference type="Proteomes" id="UP000053989">
    <property type="component" value="Unassembled WGS sequence"/>
</dbReference>
<evidence type="ECO:0000313" key="2">
    <source>
        <dbReference type="Proteomes" id="UP000053989"/>
    </source>
</evidence>
<name>A0A0C2YS69_9AGAM</name>
<reference evidence="1 2" key="1">
    <citation type="submission" date="2014-04" db="EMBL/GenBank/DDBJ databases">
        <authorList>
            <consortium name="DOE Joint Genome Institute"/>
            <person name="Kuo A."/>
            <person name="Kohler A."/>
            <person name="Nagy L.G."/>
            <person name="Floudas D."/>
            <person name="Copeland A."/>
            <person name="Barry K.W."/>
            <person name="Cichocki N."/>
            <person name="Veneault-Fourrey C."/>
            <person name="LaButti K."/>
            <person name="Lindquist E.A."/>
            <person name="Lipzen A."/>
            <person name="Lundell T."/>
            <person name="Morin E."/>
            <person name="Murat C."/>
            <person name="Sun H."/>
            <person name="Tunlid A."/>
            <person name="Henrissat B."/>
            <person name="Grigoriev I.V."/>
            <person name="Hibbett D.S."/>
            <person name="Martin F."/>
            <person name="Nordberg H.P."/>
            <person name="Cantor M.N."/>
            <person name="Hua S.X."/>
        </authorList>
    </citation>
    <scope>NUCLEOTIDE SEQUENCE [LARGE SCALE GENOMIC DNA]</scope>
    <source>
        <strain evidence="1 2">Foug A</strain>
    </source>
</reference>
<dbReference type="STRING" id="1036808.A0A0C2YS69"/>
<organism evidence="1 2">
    <name type="scientific">Scleroderma citrinum Foug A</name>
    <dbReference type="NCBI Taxonomy" id="1036808"/>
    <lineage>
        <taxon>Eukaryota</taxon>
        <taxon>Fungi</taxon>
        <taxon>Dikarya</taxon>
        <taxon>Basidiomycota</taxon>
        <taxon>Agaricomycotina</taxon>
        <taxon>Agaricomycetes</taxon>
        <taxon>Agaricomycetidae</taxon>
        <taxon>Boletales</taxon>
        <taxon>Sclerodermatineae</taxon>
        <taxon>Sclerodermataceae</taxon>
        <taxon>Scleroderma</taxon>
    </lineage>
</organism>
<protein>
    <submittedName>
        <fullName evidence="1">Uncharacterized protein</fullName>
    </submittedName>
</protein>